<evidence type="ECO:0000256" key="1">
    <source>
        <dbReference type="SAM" id="MobiDB-lite"/>
    </source>
</evidence>
<gene>
    <name evidence="2" type="ORF">SCP_1002740</name>
</gene>
<proteinExistence type="predicted"/>
<organism evidence="2 3">
    <name type="scientific">Sparassis crispa</name>
    <dbReference type="NCBI Taxonomy" id="139825"/>
    <lineage>
        <taxon>Eukaryota</taxon>
        <taxon>Fungi</taxon>
        <taxon>Dikarya</taxon>
        <taxon>Basidiomycota</taxon>
        <taxon>Agaricomycotina</taxon>
        <taxon>Agaricomycetes</taxon>
        <taxon>Polyporales</taxon>
        <taxon>Sparassidaceae</taxon>
        <taxon>Sparassis</taxon>
    </lineage>
</organism>
<name>A0A401GXT0_9APHY</name>
<feature type="compositionally biased region" description="Acidic residues" evidence="1">
    <location>
        <begin position="310"/>
        <end position="323"/>
    </location>
</feature>
<accession>A0A401GXT0</accession>
<protein>
    <recommendedName>
        <fullName evidence="4">SMP domain-containing protein</fullName>
    </recommendedName>
</protein>
<feature type="region of interest" description="Disordered" evidence="1">
    <location>
        <begin position="1"/>
        <end position="68"/>
    </location>
</feature>
<reference evidence="2 3" key="1">
    <citation type="journal article" date="2018" name="Sci. Rep.">
        <title>Genome sequence of the cauliflower mushroom Sparassis crispa (Hanabiratake) and its association with beneficial usage.</title>
        <authorList>
            <person name="Kiyama R."/>
            <person name="Furutani Y."/>
            <person name="Kawaguchi K."/>
            <person name="Nakanishi T."/>
        </authorList>
    </citation>
    <scope>NUCLEOTIDE SEQUENCE [LARGE SCALE GENOMIC DNA]</scope>
</reference>
<dbReference type="STRING" id="139825.A0A401GXT0"/>
<sequence length="323" mass="33812">MPIRAKSHSTSSHYSPLKNCGQSMSTSSTGSQQGRTSPEVPLIEADVLSKTSPPAPVSSTPRSSGASVALAEGVDLTAIGKAEARKIMSEEHRILRFRPPQGSLAAEAQAAAAKHPDGRPDAAPPDTLRLKALARKDAERILAERKMNTEGATADADGKRVEEKHTPATEGVNLSTISAVEARTLMSHEHRALGFRPPPGSIAAEAQAAAARHPEGDGVVVDKEVLKEIAIKDAERIKADRELDIVGEANVSTFGRAGARTVVSGMTGVLRHSPEASAGLLVAEAACVHPEGANFPQALDGEAQQVAEAEQGEAELSWETEDS</sequence>
<feature type="compositionally biased region" description="Basic and acidic residues" evidence="1">
    <location>
        <begin position="156"/>
        <end position="166"/>
    </location>
</feature>
<dbReference type="AlphaFoldDB" id="A0A401GXT0"/>
<feature type="region of interest" description="Disordered" evidence="1">
    <location>
        <begin position="304"/>
        <end position="323"/>
    </location>
</feature>
<feature type="region of interest" description="Disordered" evidence="1">
    <location>
        <begin position="147"/>
        <end position="166"/>
    </location>
</feature>
<dbReference type="Proteomes" id="UP000287166">
    <property type="component" value="Unassembled WGS sequence"/>
</dbReference>
<dbReference type="InParanoid" id="A0A401GXT0"/>
<keyword evidence="3" id="KW-1185">Reference proteome</keyword>
<evidence type="ECO:0000313" key="3">
    <source>
        <dbReference type="Proteomes" id="UP000287166"/>
    </source>
</evidence>
<evidence type="ECO:0000313" key="2">
    <source>
        <dbReference type="EMBL" id="GBE87028.1"/>
    </source>
</evidence>
<comment type="caution">
    <text evidence="2">The sequence shown here is derived from an EMBL/GenBank/DDBJ whole genome shotgun (WGS) entry which is preliminary data.</text>
</comment>
<feature type="compositionally biased region" description="Polar residues" evidence="1">
    <location>
        <begin position="49"/>
        <end position="66"/>
    </location>
</feature>
<dbReference type="EMBL" id="BFAD01000010">
    <property type="protein sequence ID" value="GBE87028.1"/>
    <property type="molecule type" value="Genomic_DNA"/>
</dbReference>
<dbReference type="OrthoDB" id="2799468at2759"/>
<dbReference type="GeneID" id="38783945"/>
<feature type="region of interest" description="Disordered" evidence="1">
    <location>
        <begin position="102"/>
        <end position="125"/>
    </location>
</feature>
<evidence type="ECO:0008006" key="4">
    <source>
        <dbReference type="Google" id="ProtNLM"/>
    </source>
</evidence>
<dbReference type="RefSeq" id="XP_027617941.1">
    <property type="nucleotide sequence ID" value="XM_027762140.1"/>
</dbReference>
<feature type="compositionally biased region" description="Low complexity" evidence="1">
    <location>
        <begin position="21"/>
        <end position="37"/>
    </location>
</feature>